<sequence length="262" mass="30906">MEISDKSIIFITCWPEKMKPVNILCIKWGQKYSANYVNVLYSMVKRNLRRPFRFICLTDDSRDIRQEVEIKPIPLVGFPDFDQRKKWTLQHGWLKLTCFANPLHDLEGETLFLDLDIVIVGNLDDFFTVEGDFLVIREWDKSDGTGNTSVFKFTIGQHQDLLESLQRAPYGLKKVRNEQEYCTQFIAKQNQLSYWPPGWCQSFKRHCLPSFPSNFYRQAQLPKEAKVIVFHGKPNPHEAVLGKSGKWYRKVLPVSWIEDYWY</sequence>
<keyword evidence="3" id="KW-1185">Reference proteome</keyword>
<dbReference type="EMBL" id="UASS01000013">
    <property type="protein sequence ID" value="SPX60845.1"/>
    <property type="molecule type" value="Genomic_DNA"/>
</dbReference>
<dbReference type="OrthoDB" id="564871at2"/>
<name>A0A0W0TMU3_9GAMM</name>
<dbReference type="AlphaFoldDB" id="A0A0W0TMU3"/>
<dbReference type="Proteomes" id="UP000054698">
    <property type="component" value="Unassembled WGS sequence"/>
</dbReference>
<reference evidence="2 4" key="2">
    <citation type="submission" date="2018-06" db="EMBL/GenBank/DDBJ databases">
        <authorList>
            <consortium name="Pathogen Informatics"/>
            <person name="Doyle S."/>
        </authorList>
    </citation>
    <scope>NUCLEOTIDE SEQUENCE [LARGE SCALE GENOMIC DNA]</scope>
    <source>
        <strain evidence="2 4">NCTC12022</strain>
    </source>
</reference>
<dbReference type="InterPro" id="IPR029044">
    <property type="entry name" value="Nucleotide-diphossugar_trans"/>
</dbReference>
<reference evidence="1 3" key="1">
    <citation type="submission" date="2015-11" db="EMBL/GenBank/DDBJ databases">
        <title>Genomic analysis of 38 Legionella species identifies large and diverse effector repertoires.</title>
        <authorList>
            <person name="Burstein D."/>
            <person name="Amaro F."/>
            <person name="Zusman T."/>
            <person name="Lifshitz Z."/>
            <person name="Cohen O."/>
            <person name="Gilbert J.A."/>
            <person name="Pupko T."/>
            <person name="Shuman H.A."/>
            <person name="Segal G."/>
        </authorList>
    </citation>
    <scope>NUCLEOTIDE SEQUENCE [LARGE SCALE GENOMIC DNA]</scope>
    <source>
        <strain evidence="1 3">WO-44C</strain>
    </source>
</reference>
<dbReference type="Gene3D" id="3.90.550.10">
    <property type="entry name" value="Spore Coat Polysaccharide Biosynthesis Protein SpsA, Chain A"/>
    <property type="match status" value="1"/>
</dbReference>
<protein>
    <recommendedName>
        <fullName evidence="5">Glycosyltransferase</fullName>
    </recommendedName>
</protein>
<proteinExistence type="predicted"/>
<evidence type="ECO:0000313" key="2">
    <source>
        <dbReference type="EMBL" id="SPX60845.1"/>
    </source>
</evidence>
<organism evidence="1 3">
    <name type="scientific">Legionella feeleii</name>
    <dbReference type="NCBI Taxonomy" id="453"/>
    <lineage>
        <taxon>Bacteria</taxon>
        <taxon>Pseudomonadati</taxon>
        <taxon>Pseudomonadota</taxon>
        <taxon>Gammaproteobacteria</taxon>
        <taxon>Legionellales</taxon>
        <taxon>Legionellaceae</taxon>
        <taxon>Legionella</taxon>
    </lineage>
</organism>
<dbReference type="SUPFAM" id="SSF53448">
    <property type="entry name" value="Nucleotide-diphospho-sugar transferases"/>
    <property type="match status" value="1"/>
</dbReference>
<evidence type="ECO:0000313" key="1">
    <source>
        <dbReference type="EMBL" id="KTC96919.1"/>
    </source>
</evidence>
<evidence type="ECO:0000313" key="3">
    <source>
        <dbReference type="Proteomes" id="UP000054698"/>
    </source>
</evidence>
<evidence type="ECO:0008006" key="5">
    <source>
        <dbReference type="Google" id="ProtNLM"/>
    </source>
</evidence>
<dbReference type="PATRIC" id="fig|453.4.peg.2009"/>
<accession>A0A0W0TMU3</accession>
<dbReference type="EMBL" id="LNYB01000080">
    <property type="protein sequence ID" value="KTC96919.1"/>
    <property type="molecule type" value="Genomic_DNA"/>
</dbReference>
<dbReference type="Proteomes" id="UP000251942">
    <property type="component" value="Unassembled WGS sequence"/>
</dbReference>
<gene>
    <name evidence="1" type="ORF">Lfee_1831</name>
    <name evidence="2" type="ORF">NCTC12022_01581</name>
</gene>
<evidence type="ECO:0000313" key="4">
    <source>
        <dbReference type="Proteomes" id="UP000251942"/>
    </source>
</evidence>